<reference evidence="1" key="1">
    <citation type="submission" date="2019-05" db="EMBL/GenBank/DDBJ databases">
        <title>Annotation for the trematode Paragonimus heterotremus.</title>
        <authorList>
            <person name="Choi Y.-J."/>
        </authorList>
    </citation>
    <scope>NUCLEOTIDE SEQUENCE</scope>
    <source>
        <strain evidence="1">LC</strain>
    </source>
</reference>
<comment type="caution">
    <text evidence="1">The sequence shown here is derived from an EMBL/GenBank/DDBJ whole genome shotgun (WGS) entry which is preliminary data.</text>
</comment>
<accession>A0A8J4T1I6</accession>
<evidence type="ECO:0000313" key="2">
    <source>
        <dbReference type="Proteomes" id="UP000748531"/>
    </source>
</evidence>
<evidence type="ECO:0008006" key="3">
    <source>
        <dbReference type="Google" id="ProtNLM"/>
    </source>
</evidence>
<dbReference type="AlphaFoldDB" id="A0A8J4T1I6"/>
<dbReference type="Proteomes" id="UP000748531">
    <property type="component" value="Unassembled WGS sequence"/>
</dbReference>
<organism evidence="1 2">
    <name type="scientific">Paragonimus heterotremus</name>
    <dbReference type="NCBI Taxonomy" id="100268"/>
    <lineage>
        <taxon>Eukaryota</taxon>
        <taxon>Metazoa</taxon>
        <taxon>Spiralia</taxon>
        <taxon>Lophotrochozoa</taxon>
        <taxon>Platyhelminthes</taxon>
        <taxon>Trematoda</taxon>
        <taxon>Digenea</taxon>
        <taxon>Plagiorchiida</taxon>
        <taxon>Troglotremata</taxon>
        <taxon>Troglotrematidae</taxon>
        <taxon>Paragonimus</taxon>
    </lineage>
</organism>
<sequence length="179" mass="20522">MSEVDGARSFLVGYHADLVPEEIIGTNNIWTSVNRLTDTDLEHLHIGDPGREGNPIKSNVLFWKAKYPISGEYRLVKLSKKGLYNVDQLDEDSMFVCELQKLKTTQSAFQGKPKRRAFSKAWDIVKFFPTAQHWGCYDLLVNQTVLSCGFQCIQRSDCRSFYHEPPRGRCVLVLFVDML</sequence>
<evidence type="ECO:0000313" key="1">
    <source>
        <dbReference type="EMBL" id="KAF5396004.1"/>
    </source>
</evidence>
<protein>
    <recommendedName>
        <fullName evidence="3">Apple domain-containing protein</fullName>
    </recommendedName>
</protein>
<dbReference type="OrthoDB" id="6250836at2759"/>
<gene>
    <name evidence="1" type="ORF">PHET_11309</name>
</gene>
<proteinExistence type="predicted"/>
<keyword evidence="2" id="KW-1185">Reference proteome</keyword>
<dbReference type="EMBL" id="LUCH01009485">
    <property type="protein sequence ID" value="KAF5396004.1"/>
    <property type="molecule type" value="Genomic_DNA"/>
</dbReference>
<feature type="non-terminal residue" evidence="1">
    <location>
        <position position="1"/>
    </location>
</feature>
<name>A0A8J4T1I6_9TREM</name>